<dbReference type="GO" id="GO:0046872">
    <property type="term" value="F:metal ion binding"/>
    <property type="evidence" value="ECO:0007669"/>
    <property type="project" value="UniProtKB-KW"/>
</dbReference>
<dbReference type="RefSeq" id="WP_104516832.1">
    <property type="nucleotide sequence ID" value="NZ_NHRY01000008.1"/>
</dbReference>
<feature type="binding site" evidence="2">
    <location>
        <position position="163"/>
    </location>
    <ligand>
        <name>Mn(2+)</name>
        <dbReference type="ChEBI" id="CHEBI:29035"/>
        <label>2</label>
    </ligand>
</feature>
<feature type="binding site" evidence="2">
    <location>
        <position position="137"/>
    </location>
    <ligand>
        <name>Mn(2+)</name>
        <dbReference type="ChEBI" id="CHEBI:29035"/>
        <label>2</label>
    </ligand>
</feature>
<dbReference type="SUPFAM" id="SSF53187">
    <property type="entry name" value="Zn-dependent exopeptidases"/>
    <property type="match status" value="1"/>
</dbReference>
<keyword evidence="2" id="KW-0479">Metal-binding</keyword>
<evidence type="ECO:0000256" key="1">
    <source>
        <dbReference type="ARBA" id="ARBA00022801"/>
    </source>
</evidence>
<dbReference type="Pfam" id="PF07687">
    <property type="entry name" value="M20_dimer"/>
    <property type="match status" value="1"/>
</dbReference>
<dbReference type="InterPro" id="IPR017439">
    <property type="entry name" value="Amidohydrolase"/>
</dbReference>
<proteinExistence type="predicted"/>
<evidence type="ECO:0000259" key="3">
    <source>
        <dbReference type="Pfam" id="PF07687"/>
    </source>
</evidence>
<dbReference type="Gene3D" id="3.40.630.10">
    <property type="entry name" value="Zn peptidases"/>
    <property type="match status" value="1"/>
</dbReference>
<dbReference type="Proteomes" id="UP000239724">
    <property type="component" value="Unassembled WGS sequence"/>
</dbReference>
<feature type="binding site" evidence="2">
    <location>
        <position position="361"/>
    </location>
    <ligand>
        <name>Mn(2+)</name>
        <dbReference type="ChEBI" id="CHEBI:29035"/>
        <label>2</label>
    </ligand>
</feature>
<dbReference type="GO" id="GO:0050118">
    <property type="term" value="F:N-acetyldiaminopimelate deacetylase activity"/>
    <property type="evidence" value="ECO:0007669"/>
    <property type="project" value="UniProtKB-ARBA"/>
</dbReference>
<gene>
    <name evidence="4" type="ORF">CCS01_00160</name>
</gene>
<evidence type="ECO:0000256" key="2">
    <source>
        <dbReference type="PIRSR" id="PIRSR005962-1"/>
    </source>
</evidence>
<sequence length="395" mass="42359">MPIVNSIAALHNEMTAWRRDFHAHPELSMQESRTSAVVRQRLAEFGTDEIITGLATHGVIGVVRAGRSARAIGLRADMDALPMQEETGLPHASRHPGVMHACGHDGHTAMLLGAAKYLAETRNFDGTVYLVFQPAEEFEGGAERMVRDGLFRRCPMQAIYALHNWPQARTGTFLWRSGPVMAAVAFFEITVTGKGSHAAFPHQGVDTIVVAVQIVNALQTIVARSIDPNGAGVVSVGSIAGGEASNILPERVVMKGTARWFRPDIGDQIESGMNRLVSGIAASFGATAHLAFRRHAPATVNDPDATELAVNAARAVAGHDQVREMAAPTMGGEDFAFMLEARPGAYLMLGAARGDHDPLLHHPCYDFNDEILPIGASWLATLVEQQLAKGRAGMA</sequence>
<dbReference type="PIRSF" id="PIRSF005962">
    <property type="entry name" value="Pept_M20D_amidohydro"/>
    <property type="match status" value="1"/>
</dbReference>
<keyword evidence="1" id="KW-0378">Hydrolase</keyword>
<dbReference type="EMBL" id="NHRY01000008">
    <property type="protein sequence ID" value="PPQ40845.1"/>
    <property type="molecule type" value="Genomic_DNA"/>
</dbReference>
<keyword evidence="2" id="KW-0464">Manganese</keyword>
<keyword evidence="5" id="KW-1185">Reference proteome</keyword>
<dbReference type="InterPro" id="IPR036264">
    <property type="entry name" value="Bact_exopeptidase_dim_dom"/>
</dbReference>
<comment type="cofactor">
    <cofactor evidence="2">
        <name>Mn(2+)</name>
        <dbReference type="ChEBI" id="CHEBI:29035"/>
    </cofactor>
    <text evidence="2">The Mn(2+) ion enhances activity.</text>
</comment>
<comment type="caution">
    <text evidence="4">The sequence shown here is derived from an EMBL/GenBank/DDBJ whole genome shotgun (WGS) entry which is preliminary data.</text>
</comment>
<dbReference type="OrthoDB" id="9777385at2"/>
<organism evidence="4 5">
    <name type="scientific">Rhodopila globiformis</name>
    <name type="common">Rhodopseudomonas globiformis</name>
    <dbReference type="NCBI Taxonomy" id="1071"/>
    <lineage>
        <taxon>Bacteria</taxon>
        <taxon>Pseudomonadati</taxon>
        <taxon>Pseudomonadota</taxon>
        <taxon>Alphaproteobacteria</taxon>
        <taxon>Acetobacterales</taxon>
        <taxon>Acetobacteraceae</taxon>
        <taxon>Rhodopila</taxon>
    </lineage>
</organism>
<dbReference type="Pfam" id="PF01546">
    <property type="entry name" value="Peptidase_M20"/>
    <property type="match status" value="1"/>
</dbReference>
<evidence type="ECO:0000313" key="4">
    <source>
        <dbReference type="EMBL" id="PPQ40845.1"/>
    </source>
</evidence>
<dbReference type="PANTHER" id="PTHR11014">
    <property type="entry name" value="PEPTIDASE M20 FAMILY MEMBER"/>
    <property type="match status" value="1"/>
</dbReference>
<reference evidence="4 5" key="1">
    <citation type="journal article" date="2018" name="Arch. Microbiol.">
        <title>New insights into the metabolic potential of the phototrophic purple bacterium Rhodopila globiformis DSM 161(T) from its draft genome sequence and evidence for a vanadium-dependent nitrogenase.</title>
        <authorList>
            <person name="Imhoff J.F."/>
            <person name="Rahn T."/>
            <person name="Kunzel S."/>
            <person name="Neulinger S.C."/>
        </authorList>
    </citation>
    <scope>NUCLEOTIDE SEQUENCE [LARGE SCALE GENOMIC DNA]</scope>
    <source>
        <strain evidence="4 5">DSM 161</strain>
    </source>
</reference>
<dbReference type="AlphaFoldDB" id="A0A2S6NPE6"/>
<evidence type="ECO:0000313" key="5">
    <source>
        <dbReference type="Proteomes" id="UP000239724"/>
    </source>
</evidence>
<dbReference type="NCBIfam" id="TIGR01891">
    <property type="entry name" value="amidohydrolases"/>
    <property type="match status" value="1"/>
</dbReference>
<accession>A0A2S6NPE6</accession>
<name>A0A2S6NPE6_RHOGL</name>
<protein>
    <submittedName>
        <fullName evidence="4">Peptidase M20</fullName>
    </submittedName>
</protein>
<dbReference type="PANTHER" id="PTHR11014:SF63">
    <property type="entry name" value="METALLOPEPTIDASE, PUTATIVE (AFU_ORTHOLOGUE AFUA_6G09600)-RELATED"/>
    <property type="match status" value="1"/>
</dbReference>
<dbReference type="InterPro" id="IPR002933">
    <property type="entry name" value="Peptidase_M20"/>
</dbReference>
<dbReference type="FunFam" id="3.30.70.360:FF:000001">
    <property type="entry name" value="N-acetyldiaminopimelate deacetylase"/>
    <property type="match status" value="1"/>
</dbReference>
<dbReference type="CDD" id="cd05666">
    <property type="entry name" value="M20_Acy1-like"/>
    <property type="match status" value="1"/>
</dbReference>
<dbReference type="SUPFAM" id="SSF55031">
    <property type="entry name" value="Bacterial exopeptidase dimerisation domain"/>
    <property type="match status" value="1"/>
</dbReference>
<dbReference type="Gene3D" id="3.30.70.360">
    <property type="match status" value="1"/>
</dbReference>
<feature type="domain" description="Peptidase M20 dimerisation" evidence="3">
    <location>
        <begin position="186"/>
        <end position="260"/>
    </location>
</feature>
<dbReference type="GO" id="GO:0019877">
    <property type="term" value="P:diaminopimelate biosynthetic process"/>
    <property type="evidence" value="ECO:0007669"/>
    <property type="project" value="UniProtKB-ARBA"/>
</dbReference>
<dbReference type="InterPro" id="IPR011650">
    <property type="entry name" value="Peptidase_M20_dimer"/>
</dbReference>
<feature type="binding site" evidence="2">
    <location>
        <position position="102"/>
    </location>
    <ligand>
        <name>Mn(2+)</name>
        <dbReference type="ChEBI" id="CHEBI:29035"/>
        <label>2</label>
    </ligand>
</feature>
<feature type="binding site" evidence="2">
    <location>
        <position position="104"/>
    </location>
    <ligand>
        <name>Mn(2+)</name>
        <dbReference type="ChEBI" id="CHEBI:29035"/>
        <label>2</label>
    </ligand>
</feature>